<dbReference type="Pfam" id="PF01985">
    <property type="entry name" value="CRS1_YhbY"/>
    <property type="match status" value="1"/>
</dbReference>
<dbReference type="InterPro" id="IPR035920">
    <property type="entry name" value="YhbY-like_sf"/>
</dbReference>
<dbReference type="PANTHER" id="PTHR40065:SF3">
    <property type="entry name" value="RNA-BINDING PROTEIN YHBY"/>
    <property type="match status" value="1"/>
</dbReference>
<keyword evidence="1 2" id="KW-0694">RNA-binding</keyword>
<dbReference type="PANTHER" id="PTHR40065">
    <property type="entry name" value="RNA-BINDING PROTEIN YHBY"/>
    <property type="match status" value="1"/>
</dbReference>
<name>A0A072N086_9GAMM</name>
<dbReference type="PROSITE" id="PS51295">
    <property type="entry name" value="CRM"/>
    <property type="match status" value="1"/>
</dbReference>
<dbReference type="SUPFAM" id="SSF75471">
    <property type="entry name" value="YhbY-like"/>
    <property type="match status" value="1"/>
</dbReference>
<evidence type="ECO:0000313" key="5">
    <source>
        <dbReference type="Proteomes" id="UP000035057"/>
    </source>
</evidence>
<dbReference type="Proteomes" id="UP000035057">
    <property type="component" value="Unassembled WGS sequence"/>
</dbReference>
<comment type="caution">
    <text evidence="4">The sequence shown here is derived from an EMBL/GenBank/DDBJ whole genome shotgun (WGS) entry which is preliminary data.</text>
</comment>
<organism evidence="4 5">
    <name type="scientific">Marinobacter nitratireducens</name>
    <dbReference type="NCBI Taxonomy" id="1137280"/>
    <lineage>
        <taxon>Bacteria</taxon>
        <taxon>Pseudomonadati</taxon>
        <taxon>Pseudomonadota</taxon>
        <taxon>Gammaproteobacteria</taxon>
        <taxon>Pseudomonadales</taxon>
        <taxon>Marinobacteraceae</taxon>
        <taxon>Marinobacter</taxon>
    </lineage>
</organism>
<dbReference type="PATRIC" id="fig|1137280.3.peg.2356"/>
<dbReference type="GO" id="GO:0003723">
    <property type="term" value="F:RNA binding"/>
    <property type="evidence" value="ECO:0007669"/>
    <property type="project" value="UniProtKB-UniRule"/>
</dbReference>
<feature type="domain" description="CRM" evidence="3">
    <location>
        <begin position="1"/>
        <end position="97"/>
    </location>
</feature>
<evidence type="ECO:0000256" key="1">
    <source>
        <dbReference type="ARBA" id="ARBA00022884"/>
    </source>
</evidence>
<evidence type="ECO:0000313" key="4">
    <source>
        <dbReference type="EMBL" id="KEF30597.1"/>
    </source>
</evidence>
<evidence type="ECO:0000256" key="2">
    <source>
        <dbReference type="PROSITE-ProRule" id="PRU00626"/>
    </source>
</evidence>
<dbReference type="AlphaFoldDB" id="A0A072N086"/>
<protein>
    <submittedName>
        <fullName evidence="4">RNA binding protein</fullName>
    </submittedName>
</protein>
<accession>A0A072N086</accession>
<dbReference type="SMART" id="SM01103">
    <property type="entry name" value="CRS1_YhbY"/>
    <property type="match status" value="1"/>
</dbReference>
<evidence type="ECO:0000259" key="3">
    <source>
        <dbReference type="PROSITE" id="PS51295"/>
    </source>
</evidence>
<dbReference type="STRING" id="1137280.D777_02539"/>
<dbReference type="EMBL" id="ANIE01000007">
    <property type="protein sequence ID" value="KEF30597.1"/>
    <property type="molecule type" value="Genomic_DNA"/>
</dbReference>
<proteinExistence type="predicted"/>
<keyword evidence="5" id="KW-1185">Reference proteome</keyword>
<dbReference type="RefSeq" id="WP_036132375.1">
    <property type="nucleotide sequence ID" value="NZ_ANIE01000007.1"/>
</dbReference>
<sequence>MSVSPEQRREYRAIAHNLKPVIIVGDKGLSEGLQEELERALNDHELIKIKIASTDREARQEAIAELCQSSGAELIQTIGKIAVILRRAKKPNPKLSNLLRHKR</sequence>
<dbReference type="OrthoDB" id="9797519at2"/>
<dbReference type="InterPro" id="IPR051925">
    <property type="entry name" value="RNA-binding_domain"/>
</dbReference>
<gene>
    <name evidence="4" type="ORF">D777_02539</name>
</gene>
<dbReference type="Gene3D" id="3.30.110.60">
    <property type="entry name" value="YhbY-like"/>
    <property type="match status" value="1"/>
</dbReference>
<dbReference type="InterPro" id="IPR001890">
    <property type="entry name" value="RNA-binding_CRM"/>
</dbReference>
<reference evidence="4 5" key="1">
    <citation type="submission" date="2012-12" db="EMBL/GenBank/DDBJ databases">
        <title>Genome assembly of Marinobacter sp. AK21.</title>
        <authorList>
            <person name="Khatri I."/>
            <person name="Kumar R."/>
            <person name="Vaidya B."/>
            <person name="Subramanian S."/>
            <person name="Pinnaka A."/>
        </authorList>
    </citation>
    <scope>NUCLEOTIDE SEQUENCE [LARGE SCALE GENOMIC DNA]</scope>
    <source>
        <strain evidence="4 5">AK21</strain>
    </source>
</reference>